<feature type="region of interest" description="Disordered" evidence="1">
    <location>
        <begin position="218"/>
        <end position="264"/>
    </location>
</feature>
<keyword evidence="4" id="KW-1185">Reference proteome</keyword>
<proteinExistence type="predicted"/>
<reference evidence="3 4" key="1">
    <citation type="submission" date="2019-04" db="EMBL/GenBank/DDBJ databases">
        <title>Streptomyces lasaliensis sp. nov., an Actinomycete isolated from soil which produces the polyether antibiotic lasalocid.</title>
        <authorList>
            <person name="Erwin G."/>
            <person name="Haber C."/>
        </authorList>
    </citation>
    <scope>NUCLEOTIDE SEQUENCE [LARGE SCALE GENOMIC DNA]</scope>
    <source>
        <strain evidence="3 4">X-537</strain>
    </source>
</reference>
<dbReference type="EMBL" id="SZNQ01000001">
    <property type="protein sequence ID" value="TKT01637.1"/>
    <property type="molecule type" value="Genomic_DNA"/>
</dbReference>
<evidence type="ECO:0000256" key="2">
    <source>
        <dbReference type="SAM" id="Phobius"/>
    </source>
</evidence>
<keyword evidence="2" id="KW-1133">Transmembrane helix</keyword>
<feature type="transmembrane region" description="Helical" evidence="2">
    <location>
        <begin position="42"/>
        <end position="64"/>
    </location>
</feature>
<comment type="caution">
    <text evidence="3">The sequence shown here is derived from an EMBL/GenBank/DDBJ whole genome shotgun (WGS) entry which is preliminary data.</text>
</comment>
<feature type="compositionally biased region" description="Low complexity" evidence="1">
    <location>
        <begin position="218"/>
        <end position="233"/>
    </location>
</feature>
<evidence type="ECO:0000313" key="4">
    <source>
        <dbReference type="Proteomes" id="UP000305929"/>
    </source>
</evidence>
<accession>A0A4U5WI37</accession>
<dbReference type="Proteomes" id="UP000305929">
    <property type="component" value="Unassembled WGS sequence"/>
</dbReference>
<dbReference type="AlphaFoldDB" id="A0A4U5WI37"/>
<dbReference type="OrthoDB" id="3686068at2"/>
<sequence length="430" mass="45297">MRFEDEVGRALRLTAGAYSTEQRLLAERALARGRRRVARRRIAVAGGSAMAAALVAVAGVQVGGSGDGGGRGNPAATSGSDHDYRRFSVTREEIQNILSNGMGRAGVATAYPELKAAGSSGPDRPATASFDFGDGWGRARVTLSVRRVDPAQPGLKKLITCPPRAGSPYEECTTQSDNRAVKGYTEAGKAGGIKKWAVTMLSPQGYVIDVATYNIPSASASASPSPSSSSSSSWETAHPGVRVTPRATAPSHEPAPPLSRNPRMNPGKLRYLAMFVDASFTGAGEPNSFGTVTPGSRPEPGDILPVLKSLLPKRLHIYSEGGTGADGHVVVVDPDKGYTTYIQAVRTAGDKEFWSQTLPDGTKVGTRRTAGEQPGVIELRADALRVNGLWMSLTAYNAPSPTSKKRGAEPAITLDELKAMAVSRAWLLAR</sequence>
<gene>
    <name evidence="3" type="ORF">E4U91_17080</name>
</gene>
<keyword evidence="2" id="KW-0472">Membrane</keyword>
<organism evidence="3 4">
    <name type="scientific">Streptomyces lasalocidi</name>
    <name type="common">Streptomyces lasaliensis</name>
    <dbReference type="NCBI Taxonomy" id="324833"/>
    <lineage>
        <taxon>Bacteria</taxon>
        <taxon>Bacillati</taxon>
        <taxon>Actinomycetota</taxon>
        <taxon>Actinomycetes</taxon>
        <taxon>Kitasatosporales</taxon>
        <taxon>Streptomycetaceae</taxon>
        <taxon>Streptomyces</taxon>
    </lineage>
</organism>
<evidence type="ECO:0000256" key="1">
    <source>
        <dbReference type="SAM" id="MobiDB-lite"/>
    </source>
</evidence>
<name>A0A4U5WI37_STRLS</name>
<evidence type="ECO:0000313" key="3">
    <source>
        <dbReference type="EMBL" id="TKT01637.1"/>
    </source>
</evidence>
<dbReference type="RefSeq" id="WP_137307651.1">
    <property type="nucleotide sequence ID" value="NZ_SZNQ01000001.1"/>
</dbReference>
<keyword evidence="2" id="KW-0812">Transmembrane</keyword>
<protein>
    <submittedName>
        <fullName evidence="3">Uncharacterized protein</fullName>
    </submittedName>
</protein>